<dbReference type="SUPFAM" id="SSF88713">
    <property type="entry name" value="Glycoside hydrolase/deacetylase"/>
    <property type="match status" value="1"/>
</dbReference>
<comment type="subcellular location">
    <subcellularLocation>
        <location evidence="1">Secreted</location>
    </subcellularLocation>
</comment>
<comment type="caution">
    <text evidence="4">The sequence shown here is derived from an EMBL/GenBank/DDBJ whole genome shotgun (WGS) entry which is preliminary data.</text>
</comment>
<dbReference type="Proteomes" id="UP000727962">
    <property type="component" value="Unassembled WGS sequence"/>
</dbReference>
<evidence type="ECO:0000256" key="1">
    <source>
        <dbReference type="ARBA" id="ARBA00004613"/>
    </source>
</evidence>
<accession>A0A931LTJ7</accession>
<evidence type="ECO:0000313" key="4">
    <source>
        <dbReference type="EMBL" id="MBI1755883.1"/>
    </source>
</evidence>
<evidence type="ECO:0000313" key="5">
    <source>
        <dbReference type="Proteomes" id="UP000727962"/>
    </source>
</evidence>
<dbReference type="Pfam" id="PF01522">
    <property type="entry name" value="Polysacc_deac_1"/>
    <property type="match status" value="1"/>
</dbReference>
<dbReference type="InterPro" id="IPR051398">
    <property type="entry name" value="Polysacch_Deacetylase"/>
</dbReference>
<dbReference type="InterPro" id="IPR011330">
    <property type="entry name" value="Glyco_hydro/deAcase_b/a-brl"/>
</dbReference>
<dbReference type="Gene3D" id="3.20.20.370">
    <property type="entry name" value="Glycoside hydrolase/deacetylase"/>
    <property type="match status" value="1"/>
</dbReference>
<dbReference type="PANTHER" id="PTHR34216:SF3">
    <property type="entry name" value="POLY-BETA-1,6-N-ACETYL-D-GLUCOSAMINE N-DEACETYLASE"/>
    <property type="match status" value="1"/>
</dbReference>
<sequence>MRADLSFASLVLAASITVCIDVHLCGGYPGTPPLAFVPTDRDEGVLPPRGGEGRIAFLSPPELEPGAPNEIRRGLPPRTVVLTYHDVIERRDGRDLWFDCTAGELREQIRWLKRRGAHFITLDQLYAHLAKGASLPTHPVAVTFADNYLGFWERGYPVLRAEGVPVAMFVHTGYVGDRSHGRPKMDWDQLRSLDREGLVTIGSQTVSHPTDLRRLSTAELRKEMEESKRELERQLGHTVSYFAYPNGKFNAAAMRAAQAAGYLMAMTEVTRPAEASPSLFAVNRYVHTRYRQGWREAGGR</sequence>
<feature type="domain" description="NodB homology" evidence="3">
    <location>
        <begin position="138"/>
        <end position="300"/>
    </location>
</feature>
<reference evidence="4" key="1">
    <citation type="submission" date="2020-07" db="EMBL/GenBank/DDBJ databases">
        <title>Huge and variable diversity of episymbiotic CPR bacteria and DPANN archaea in groundwater ecosystems.</title>
        <authorList>
            <person name="He C.Y."/>
            <person name="Keren R."/>
            <person name="Whittaker M."/>
            <person name="Farag I.F."/>
            <person name="Doudna J."/>
            <person name="Cate J.H.D."/>
            <person name="Banfield J.F."/>
        </authorList>
    </citation>
    <scope>NUCLEOTIDE SEQUENCE</scope>
    <source>
        <strain evidence="4">NC_groundwater_17_Pr7_B-0.1um_64_12</strain>
    </source>
</reference>
<dbReference type="AlphaFoldDB" id="A0A931LTJ7"/>
<dbReference type="EMBL" id="JACOSL010000014">
    <property type="protein sequence ID" value="MBI1755883.1"/>
    <property type="molecule type" value="Genomic_DNA"/>
</dbReference>
<evidence type="ECO:0000259" key="3">
    <source>
        <dbReference type="PROSITE" id="PS51677"/>
    </source>
</evidence>
<dbReference type="InterPro" id="IPR002509">
    <property type="entry name" value="NODB_dom"/>
</dbReference>
<protein>
    <submittedName>
        <fullName evidence="4">Polysaccharide deacetylase family protein</fullName>
    </submittedName>
</protein>
<organism evidence="4 5">
    <name type="scientific">Fimbriimonas ginsengisoli</name>
    <dbReference type="NCBI Taxonomy" id="1005039"/>
    <lineage>
        <taxon>Bacteria</taxon>
        <taxon>Bacillati</taxon>
        <taxon>Armatimonadota</taxon>
        <taxon>Fimbriimonadia</taxon>
        <taxon>Fimbriimonadales</taxon>
        <taxon>Fimbriimonadaceae</taxon>
        <taxon>Fimbriimonas</taxon>
    </lineage>
</organism>
<dbReference type="GO" id="GO:0005975">
    <property type="term" value="P:carbohydrate metabolic process"/>
    <property type="evidence" value="ECO:0007669"/>
    <property type="project" value="InterPro"/>
</dbReference>
<dbReference type="PANTHER" id="PTHR34216">
    <property type="match status" value="1"/>
</dbReference>
<proteinExistence type="predicted"/>
<evidence type="ECO:0000256" key="2">
    <source>
        <dbReference type="ARBA" id="ARBA00022729"/>
    </source>
</evidence>
<keyword evidence="2" id="KW-0732">Signal</keyword>
<dbReference type="PROSITE" id="PS51677">
    <property type="entry name" value="NODB"/>
    <property type="match status" value="1"/>
</dbReference>
<dbReference type="CDD" id="cd10918">
    <property type="entry name" value="CE4_NodB_like_5s_6s"/>
    <property type="match status" value="1"/>
</dbReference>
<name>A0A931LTJ7_FIMGI</name>
<gene>
    <name evidence="4" type="ORF">HYR64_02105</name>
</gene>
<dbReference type="GO" id="GO:0005576">
    <property type="term" value="C:extracellular region"/>
    <property type="evidence" value="ECO:0007669"/>
    <property type="project" value="UniProtKB-SubCell"/>
</dbReference>
<dbReference type="GO" id="GO:0016810">
    <property type="term" value="F:hydrolase activity, acting on carbon-nitrogen (but not peptide) bonds"/>
    <property type="evidence" value="ECO:0007669"/>
    <property type="project" value="InterPro"/>
</dbReference>